<dbReference type="OrthoDB" id="287041at2759"/>
<dbReference type="InParanoid" id="E3NXP7"/>
<dbReference type="RefSeq" id="XP_003338765.2">
    <property type="nucleotide sequence ID" value="XM_003338717.2"/>
</dbReference>
<comment type="subunit">
    <text evidence="13">Component of the TIM23 complex.</text>
</comment>
<feature type="compositionally biased region" description="Basic and acidic residues" evidence="14">
    <location>
        <begin position="89"/>
        <end position="100"/>
    </location>
</feature>
<keyword evidence="5" id="KW-0812">Transmembrane</keyword>
<reference key="1">
    <citation type="submission" date="2007-01" db="EMBL/GenBank/DDBJ databases">
        <title>The Genome Sequence of Puccinia graminis f. sp. tritici Strain CRL 75-36-700-3.</title>
        <authorList>
            <consortium name="The Broad Institute Genome Sequencing Platform"/>
            <person name="Birren B."/>
            <person name="Lander E."/>
            <person name="Galagan J."/>
            <person name="Nusbaum C."/>
            <person name="Devon K."/>
            <person name="Cuomo C."/>
            <person name="Jaffe D."/>
            <person name="Butler J."/>
            <person name="Alvarez P."/>
            <person name="Gnerre S."/>
            <person name="Grabherr M."/>
            <person name="Mauceli E."/>
            <person name="Brockman W."/>
            <person name="Young S."/>
            <person name="LaButti K."/>
            <person name="Sykes S."/>
            <person name="DeCaprio D."/>
            <person name="Crawford M."/>
            <person name="Koehrsen M."/>
            <person name="Engels R."/>
            <person name="Montgomery P."/>
            <person name="Pearson M."/>
            <person name="Howarth C."/>
            <person name="Larson L."/>
            <person name="White J."/>
            <person name="Zeng Q."/>
            <person name="Kodira C."/>
            <person name="Yandava C."/>
            <person name="Alvarado L."/>
            <person name="O'Leary S."/>
            <person name="Szabo L."/>
            <person name="Dean R."/>
            <person name="Schein J."/>
        </authorList>
    </citation>
    <scope>NUCLEOTIDE SEQUENCE</scope>
    <source>
        <strain>CRL 75-36-700-3</strain>
    </source>
</reference>
<dbReference type="GeneID" id="10527473"/>
<comment type="function">
    <text evidence="13">Essential component of the TIM23 complex, a complex that mediates the translocation of transit peptide-containing proteins across the mitochondrial inner membrane.</text>
</comment>
<name>E3NXP7_PUCGT</name>
<evidence type="ECO:0000313" key="17">
    <source>
        <dbReference type="Proteomes" id="UP000008783"/>
    </source>
</evidence>
<evidence type="ECO:0000256" key="1">
    <source>
        <dbReference type="ARBA" id="ARBA00004434"/>
    </source>
</evidence>
<reference evidence="17" key="2">
    <citation type="journal article" date="2011" name="Proc. Natl. Acad. Sci. U.S.A.">
        <title>Obligate biotrophy features unraveled by the genomic analysis of rust fungi.</title>
        <authorList>
            <person name="Duplessis S."/>
            <person name="Cuomo C.A."/>
            <person name="Lin Y.-C."/>
            <person name="Aerts A."/>
            <person name="Tisserant E."/>
            <person name="Veneault-Fourrey C."/>
            <person name="Joly D.L."/>
            <person name="Hacquard S."/>
            <person name="Amselem J."/>
            <person name="Cantarel B.L."/>
            <person name="Chiu R."/>
            <person name="Coutinho P.M."/>
            <person name="Feau N."/>
            <person name="Field M."/>
            <person name="Frey P."/>
            <person name="Gelhaye E."/>
            <person name="Goldberg J."/>
            <person name="Grabherr M.G."/>
            <person name="Kodira C.D."/>
            <person name="Kohler A."/>
            <person name="Kuees U."/>
            <person name="Lindquist E.A."/>
            <person name="Lucas S.M."/>
            <person name="Mago R."/>
            <person name="Mauceli E."/>
            <person name="Morin E."/>
            <person name="Murat C."/>
            <person name="Pangilinan J.L."/>
            <person name="Park R."/>
            <person name="Pearson M."/>
            <person name="Quesneville H."/>
            <person name="Rouhier N."/>
            <person name="Sakthikumar S."/>
            <person name="Salamov A.A."/>
            <person name="Schmutz J."/>
            <person name="Selles B."/>
            <person name="Shapiro H."/>
            <person name="Tanguay P."/>
            <person name="Tuskan G.A."/>
            <person name="Henrissat B."/>
            <person name="Van de Peer Y."/>
            <person name="Rouze P."/>
            <person name="Ellis J.G."/>
            <person name="Dodds P.N."/>
            <person name="Schein J.E."/>
            <person name="Zhong S."/>
            <person name="Hamelin R.C."/>
            <person name="Grigoriev I.V."/>
            <person name="Szabo L.J."/>
            <person name="Martin F."/>
        </authorList>
    </citation>
    <scope>NUCLEOTIDE SEQUENCE [LARGE SCALE GENOMIC DNA]</scope>
    <source>
        <strain evidence="17">CRL 75-36-700-3 / race SCCL</strain>
    </source>
</reference>
<evidence type="ECO:0000256" key="5">
    <source>
        <dbReference type="ARBA" id="ARBA00022692"/>
    </source>
</evidence>
<feature type="compositionally biased region" description="Polar residues" evidence="14">
    <location>
        <begin position="544"/>
        <end position="557"/>
    </location>
</feature>
<evidence type="ECO:0000256" key="4">
    <source>
        <dbReference type="ARBA" id="ARBA00022448"/>
    </source>
</evidence>
<dbReference type="Proteomes" id="UP000008783">
    <property type="component" value="Unassembled WGS sequence"/>
</dbReference>
<keyword evidence="4 13" id="KW-0813">Transport</keyword>
<dbReference type="InterPro" id="IPR050365">
    <property type="entry name" value="TIM50"/>
</dbReference>
<evidence type="ECO:0000256" key="14">
    <source>
        <dbReference type="SAM" id="MobiDB-lite"/>
    </source>
</evidence>
<comment type="similarity">
    <text evidence="2 13">Belongs to the TIM50 family.</text>
</comment>
<dbReference type="InterPro" id="IPR036412">
    <property type="entry name" value="HAD-like_sf"/>
</dbReference>
<dbReference type="STRING" id="418459.E3NXP7"/>
<dbReference type="AlphaFoldDB" id="E3NXP7"/>
<comment type="subcellular location">
    <subcellularLocation>
        <location evidence="1 13">Mitochondrion inner membrane</location>
        <topology evidence="1 13">Single-pass membrane protein</topology>
    </subcellularLocation>
</comment>
<dbReference type="CDD" id="cd07521">
    <property type="entry name" value="HAD_FCP1-like"/>
    <property type="match status" value="1"/>
</dbReference>
<keyword evidence="6" id="KW-0999">Mitochondrion inner membrane</keyword>
<gene>
    <name evidence="16" type="ORF">PGTG_20300</name>
</gene>
<evidence type="ECO:0000256" key="3">
    <source>
        <dbReference type="ARBA" id="ARBA00020799"/>
    </source>
</evidence>
<keyword evidence="7 13" id="KW-0653">Protein transport</keyword>
<dbReference type="eggNOG" id="KOG2832">
    <property type="taxonomic scope" value="Eukaryota"/>
</dbReference>
<dbReference type="GO" id="GO:0030150">
    <property type="term" value="P:protein import into mitochondrial matrix"/>
    <property type="evidence" value="ECO:0000318"/>
    <property type="project" value="GO_Central"/>
</dbReference>
<dbReference type="SUPFAM" id="SSF56784">
    <property type="entry name" value="HAD-like"/>
    <property type="match status" value="1"/>
</dbReference>
<keyword evidence="11 13" id="KW-0496">Mitochondrion</keyword>
<evidence type="ECO:0000313" key="16">
    <source>
        <dbReference type="EMBL" id="EFP94346.2"/>
    </source>
</evidence>
<evidence type="ECO:0000256" key="13">
    <source>
        <dbReference type="RuleBase" id="RU365079"/>
    </source>
</evidence>
<dbReference type="InterPro" id="IPR023214">
    <property type="entry name" value="HAD_sf"/>
</dbReference>
<dbReference type="FunCoup" id="E3NXP7">
    <property type="interactions" value="80"/>
</dbReference>
<evidence type="ECO:0000256" key="12">
    <source>
        <dbReference type="ARBA" id="ARBA00023136"/>
    </source>
</evidence>
<feature type="domain" description="FCP1 homology" evidence="15">
    <location>
        <begin position="251"/>
        <end position="398"/>
    </location>
</feature>
<dbReference type="PANTHER" id="PTHR12210">
    <property type="entry name" value="DULLARD PROTEIN PHOSPHATASE"/>
    <property type="match status" value="1"/>
</dbReference>
<evidence type="ECO:0000256" key="8">
    <source>
        <dbReference type="ARBA" id="ARBA00022946"/>
    </source>
</evidence>
<keyword evidence="10 13" id="KW-0811">Translocation</keyword>
<feature type="compositionally biased region" description="Low complexity" evidence="14">
    <location>
        <begin position="530"/>
        <end position="543"/>
    </location>
</feature>
<accession>E3NXP7</accession>
<keyword evidence="12" id="KW-0472">Membrane</keyword>
<sequence length="557" mass="62822">MGAIGLRLSLLAFRSTRIQPFRPSPSFHQIPPSYFLAHQLRSASSKPPSDPKTLRSSTEPASPTSKKGTKNKLSNPESNRSQTTIKAVPENHAEKSKSEPQESSPSGQINSKDSPRSSPDESSSNHPELPTETSSSTLAAEMLQVTSDLPPPPPEGRTGAKSKLDGKRPLSSTDQRRQLVTRLLGSLILTLSGIWAWSQTRDWDNEVERRMLGKGEDGTRLSRLQARLFDLFDYFNKPAWNPLLPAPLPEPHGRPYTLLVDLDDLLVHSSWDREHGWRTAKRPGVDYFLSYLSQLYEIIIFTTQPAYTAAPICEKLDPYGYCTPYKLFKESCRTKGLIKPQLIKDLDYLGRDLRKVVYVETDPRLVQLHPTNGFLIPKWNGDPNDTSLVDLIPLLEAIVFNAVDDVRDVARAYQGRDPIRAYAESEARQKKELLLKWHEEQEKRKSRFHVDLRQLFGLSSGNKDESPQLLVEKDRARAQQAYVEEQKYWKENEGTFKKLMEEDRERQMAEMKGSLLSFLTGQVGPPPPSSSSSSTTTTESSPENSHNQIERSSSPSS</sequence>
<dbReference type="PROSITE" id="PS50969">
    <property type="entry name" value="FCP1"/>
    <property type="match status" value="1"/>
</dbReference>
<proteinExistence type="inferred from homology"/>
<evidence type="ECO:0000256" key="11">
    <source>
        <dbReference type="ARBA" id="ARBA00023128"/>
    </source>
</evidence>
<dbReference type="InterPro" id="IPR004274">
    <property type="entry name" value="FCP1_dom"/>
</dbReference>
<dbReference type="HOGENOM" id="CLU_023309_1_1_1"/>
<feature type="region of interest" description="Disordered" evidence="14">
    <location>
        <begin position="505"/>
        <end position="557"/>
    </location>
</feature>
<dbReference type="VEuPathDB" id="FungiDB:PGTG_20300"/>
<protein>
    <recommendedName>
        <fullName evidence="3 13">Mitochondrial import inner membrane translocase subunit TIM50</fullName>
    </recommendedName>
</protein>
<keyword evidence="9" id="KW-1133">Transmembrane helix</keyword>
<evidence type="ECO:0000256" key="6">
    <source>
        <dbReference type="ARBA" id="ARBA00022792"/>
    </source>
</evidence>
<dbReference type="FunFam" id="3.40.50.1000:FF:000019">
    <property type="entry name" value="Mitochondrial import inner membrane translocase subunit TIM50"/>
    <property type="match status" value="1"/>
</dbReference>
<dbReference type="Pfam" id="PF03031">
    <property type="entry name" value="NIF"/>
    <property type="match status" value="1"/>
</dbReference>
<evidence type="ECO:0000256" key="9">
    <source>
        <dbReference type="ARBA" id="ARBA00022989"/>
    </source>
</evidence>
<keyword evidence="8 13" id="KW-0809">Transit peptide</keyword>
<organism evidence="16 17">
    <name type="scientific">Puccinia graminis f. sp. tritici (strain CRL 75-36-700-3 / race SCCL)</name>
    <name type="common">Black stem rust fungus</name>
    <dbReference type="NCBI Taxonomy" id="418459"/>
    <lineage>
        <taxon>Eukaryota</taxon>
        <taxon>Fungi</taxon>
        <taxon>Dikarya</taxon>
        <taxon>Basidiomycota</taxon>
        <taxon>Pucciniomycotina</taxon>
        <taxon>Pucciniomycetes</taxon>
        <taxon>Pucciniales</taxon>
        <taxon>Pucciniaceae</taxon>
        <taxon>Puccinia</taxon>
    </lineage>
</organism>
<feature type="region of interest" description="Disordered" evidence="14">
    <location>
        <begin position="39"/>
        <end position="173"/>
    </location>
</feature>
<evidence type="ECO:0000256" key="10">
    <source>
        <dbReference type="ARBA" id="ARBA00023010"/>
    </source>
</evidence>
<evidence type="ECO:0000256" key="7">
    <source>
        <dbReference type="ARBA" id="ARBA00022927"/>
    </source>
</evidence>
<dbReference type="SMART" id="SM00577">
    <property type="entry name" value="CPDc"/>
    <property type="match status" value="1"/>
</dbReference>
<keyword evidence="17" id="KW-1185">Reference proteome</keyword>
<dbReference type="Gene3D" id="3.40.50.1000">
    <property type="entry name" value="HAD superfamily/HAD-like"/>
    <property type="match status" value="1"/>
</dbReference>
<dbReference type="GO" id="GO:0005744">
    <property type="term" value="C:TIM23 mitochondrial import inner membrane translocase complex"/>
    <property type="evidence" value="ECO:0000318"/>
    <property type="project" value="GO_Central"/>
</dbReference>
<feature type="compositionally biased region" description="Polar residues" evidence="14">
    <location>
        <begin position="54"/>
        <end position="85"/>
    </location>
</feature>
<evidence type="ECO:0000256" key="2">
    <source>
        <dbReference type="ARBA" id="ARBA00006344"/>
    </source>
</evidence>
<evidence type="ECO:0000259" key="15">
    <source>
        <dbReference type="PROSITE" id="PS50969"/>
    </source>
</evidence>
<dbReference type="KEGG" id="pgr:PGTG_20300"/>
<dbReference type="EMBL" id="DS989960">
    <property type="protein sequence ID" value="EFP94346.2"/>
    <property type="molecule type" value="Genomic_DNA"/>
</dbReference>